<proteinExistence type="predicted"/>
<comment type="caution">
    <text evidence="1">The sequence shown here is derived from an EMBL/GenBank/DDBJ whole genome shotgun (WGS) entry which is preliminary data.</text>
</comment>
<sequence length="1093" mass="119210">MEDRKTLDKAGLVSNLGQAQNLCDKTLDEATELSSSSYKYSGSLLLSDVSVGENGGGFNVQVLSRGFDIEKGIQAVESDSEEIQINGVKNADLWVPKASSKVNRNVQFLVEETAMEDDIKGNNGSQLNDVVDQSKKIEVSGNGFSLFVEVLGPPNGFIQRDEAVFGKSVSTEDGVLLSSNEDNPKASEIHESDLGVTQDGNIDGFGEHEEAIYNQESELSIGDLVWVETKTQSWWPGMIFDPSNAPKVAPKSDQSTCLLVKYFGHGGYVWCSPLQLKPFIENFAQMSVQSNSVNFLSAVKKAVDEFGRRIKLQMTCTCKLKENQTMPTAPLAGNGGSQERTSMPEDKMCDENSVTQFEPANFLAFVKNLAQHGSMPGMLEFAATQNRLSAFYHSIGHCQVPMHQLRGTTDVKDGAEVSERKVEVMAKLSGTEKNTVLKKCRTDFSKRGISSTSGNKEGNKDSEVRNVSVEVPDIDICKLASSSAEEMTNLSLSPTTKESKVSTRAYDERSGGKSEKVYETRERRRSKYLSPPFVNENETEDGKGVSHVVQDNNSIDGQSVGSPPIINCSGKKVQKKRSKKTISEPLDCLYPNKNRNFSSVERFFSGFRRLVFHDESKGMSEESKEPEGTKPSAATPDTNTNVDCPGSVDVNGNPTNGSFIINFQEPDLPKKRKKAGRTLELLQDKVAVDLPDLNGNCTAPRSAITEDPQVSDLIAHLNPELKKRKRSEGAASVCSKTKSIAGLAVVNGNNAKVGSFLKDAQVMGSCSTQDIAKQNNREGMKGADSFCLNSVLTANQPDINGNNAEMNSFVKVPQQMLSPGGKPEPKKRKRKEKAVVDDQKTKVSSAIPDLNGNVAEPSSLEKNLPEMNSTPAEGAPQMNSTAAEDQTQMNSTPAEGKPQRKRRIRSKPVAWMPEIIVHNKEQTNGEALGTALFLKFDQGFPVPSKETLVTKFCGFGPLNESETQALGDSDTAQVIFINSSDARNAFRSLEKSKPFGPALVNYRLHLSAASRASEADTNLHMAVTSQSLNGFKPPAKPYGLKSRSEEAPDLSYIRKNLEMMTTMLEKAGDNLSPEMRAKLENDIKGLMKKSPLS</sequence>
<dbReference type="EMBL" id="CM045772">
    <property type="protein sequence ID" value="KAI7986299.1"/>
    <property type="molecule type" value="Genomic_DNA"/>
</dbReference>
<keyword evidence="1" id="KW-0418">Kinase</keyword>
<dbReference type="Proteomes" id="UP001060215">
    <property type="component" value="Chromosome 15"/>
</dbReference>
<reference evidence="1 2" key="1">
    <citation type="journal article" date="2022" name="Plant J.">
        <title>Chromosome-level genome of Camellia lanceoleosa provides a valuable resource for understanding genome evolution and self-incompatibility.</title>
        <authorList>
            <person name="Gong W."/>
            <person name="Xiao S."/>
            <person name="Wang L."/>
            <person name="Liao Z."/>
            <person name="Chang Y."/>
            <person name="Mo W."/>
            <person name="Hu G."/>
            <person name="Li W."/>
            <person name="Zhao G."/>
            <person name="Zhu H."/>
            <person name="Hu X."/>
            <person name="Ji K."/>
            <person name="Xiang X."/>
            <person name="Song Q."/>
            <person name="Yuan D."/>
            <person name="Jin S."/>
            <person name="Zhang L."/>
        </authorList>
    </citation>
    <scope>NUCLEOTIDE SEQUENCE [LARGE SCALE GENOMIC DNA]</scope>
    <source>
        <strain evidence="1">SQ_2022a</strain>
    </source>
</reference>
<organism evidence="1 2">
    <name type="scientific">Camellia lanceoleosa</name>
    <dbReference type="NCBI Taxonomy" id="1840588"/>
    <lineage>
        <taxon>Eukaryota</taxon>
        <taxon>Viridiplantae</taxon>
        <taxon>Streptophyta</taxon>
        <taxon>Embryophyta</taxon>
        <taxon>Tracheophyta</taxon>
        <taxon>Spermatophyta</taxon>
        <taxon>Magnoliopsida</taxon>
        <taxon>eudicotyledons</taxon>
        <taxon>Gunneridae</taxon>
        <taxon>Pentapetalae</taxon>
        <taxon>asterids</taxon>
        <taxon>Ericales</taxon>
        <taxon>Theaceae</taxon>
        <taxon>Camellia</taxon>
    </lineage>
</organism>
<evidence type="ECO:0000313" key="2">
    <source>
        <dbReference type="Proteomes" id="UP001060215"/>
    </source>
</evidence>
<gene>
    <name evidence="1" type="ORF">LOK49_LG14G00982</name>
</gene>
<keyword evidence="1" id="KW-0808">Transferase</keyword>
<name>A0ACC0FD91_9ERIC</name>
<accession>A0ACC0FD91</accession>
<protein>
    <submittedName>
        <fullName evidence="1">Serine/threonine-protein kinase ATM</fullName>
    </submittedName>
</protein>
<keyword evidence="2" id="KW-1185">Reference proteome</keyword>
<evidence type="ECO:0000313" key="1">
    <source>
        <dbReference type="EMBL" id="KAI7986299.1"/>
    </source>
</evidence>